<evidence type="ECO:0000313" key="2">
    <source>
        <dbReference type="EMBL" id="SFN24360.1"/>
    </source>
</evidence>
<name>A0A1I4XGD9_9PROT</name>
<organism evidence="2 3">
    <name type="scientific">Nitrosospira briensis</name>
    <dbReference type="NCBI Taxonomy" id="35799"/>
    <lineage>
        <taxon>Bacteria</taxon>
        <taxon>Pseudomonadati</taxon>
        <taxon>Pseudomonadota</taxon>
        <taxon>Betaproteobacteria</taxon>
        <taxon>Nitrosomonadales</taxon>
        <taxon>Nitrosomonadaceae</taxon>
        <taxon>Nitrosospira</taxon>
    </lineage>
</organism>
<keyword evidence="1" id="KW-0732">Signal</keyword>
<proteinExistence type="predicted"/>
<dbReference type="EMBL" id="FOVJ01000001">
    <property type="protein sequence ID" value="SFN24360.1"/>
    <property type="molecule type" value="Genomic_DNA"/>
</dbReference>
<feature type="chain" id="PRO_5010344099" evidence="1">
    <location>
        <begin position="36"/>
        <end position="148"/>
    </location>
</feature>
<sequence>MIGKIICGLRGLRSNLAAVVAILMCSTLCMSSAIAEDEARKDLIELPIRRPPADGEAVWVQIRAGVLPHGAEIRVSTPDGVLLGTVSSFPALRGQEAAVTHTIPLPQNIITRRHVRLRLEVEAPGKRARAPQPREIESINLIYVPISD</sequence>
<dbReference type="Proteomes" id="UP000183107">
    <property type="component" value="Unassembled WGS sequence"/>
</dbReference>
<evidence type="ECO:0000313" key="3">
    <source>
        <dbReference type="Proteomes" id="UP000183107"/>
    </source>
</evidence>
<accession>A0A1I4XGD9</accession>
<reference evidence="3" key="1">
    <citation type="submission" date="2016-10" db="EMBL/GenBank/DDBJ databases">
        <authorList>
            <person name="Varghese N."/>
        </authorList>
    </citation>
    <scope>NUCLEOTIDE SEQUENCE [LARGE SCALE GENOMIC DNA]</scope>
    <source>
        <strain evidence="3">Nsp8</strain>
    </source>
</reference>
<evidence type="ECO:0000256" key="1">
    <source>
        <dbReference type="SAM" id="SignalP"/>
    </source>
</evidence>
<dbReference type="AlphaFoldDB" id="A0A1I4XGD9"/>
<dbReference type="OrthoDB" id="8565822at2"/>
<feature type="signal peptide" evidence="1">
    <location>
        <begin position="1"/>
        <end position="35"/>
    </location>
</feature>
<keyword evidence="3" id="KW-1185">Reference proteome</keyword>
<gene>
    <name evidence="2" type="ORF">SAMN05216386_0083</name>
</gene>
<protein>
    <submittedName>
        <fullName evidence="2">Uncharacterized protein</fullName>
    </submittedName>
</protein>
<dbReference type="RefSeq" id="WP_074793529.1">
    <property type="nucleotide sequence ID" value="NZ_FOVJ01000001.1"/>
</dbReference>